<evidence type="ECO:0000313" key="2">
    <source>
        <dbReference type="Proteomes" id="UP001054821"/>
    </source>
</evidence>
<protein>
    <submittedName>
        <fullName evidence="1">Uncharacterized protein</fullName>
    </submittedName>
</protein>
<dbReference type="AlphaFoldDB" id="A0AAD4VHW2"/>
<organism evidence="1 2">
    <name type="scientific">Prunus dulcis</name>
    <name type="common">Almond</name>
    <name type="synonym">Amygdalus dulcis</name>
    <dbReference type="NCBI Taxonomy" id="3755"/>
    <lineage>
        <taxon>Eukaryota</taxon>
        <taxon>Viridiplantae</taxon>
        <taxon>Streptophyta</taxon>
        <taxon>Embryophyta</taxon>
        <taxon>Tracheophyta</taxon>
        <taxon>Spermatophyta</taxon>
        <taxon>Magnoliopsida</taxon>
        <taxon>eudicotyledons</taxon>
        <taxon>Gunneridae</taxon>
        <taxon>Pentapetalae</taxon>
        <taxon>rosids</taxon>
        <taxon>fabids</taxon>
        <taxon>Rosales</taxon>
        <taxon>Rosaceae</taxon>
        <taxon>Amygdaloideae</taxon>
        <taxon>Amygdaleae</taxon>
        <taxon>Prunus</taxon>
    </lineage>
</organism>
<keyword evidence="2" id="KW-1185">Reference proteome</keyword>
<gene>
    <name evidence="1" type="ORF">L3X38_033580</name>
</gene>
<dbReference type="EMBL" id="JAJFAZ020000006">
    <property type="protein sequence ID" value="KAI5324507.1"/>
    <property type="molecule type" value="Genomic_DNA"/>
</dbReference>
<name>A0AAD4VHW2_PRUDU</name>
<comment type="caution">
    <text evidence="1">The sequence shown here is derived from an EMBL/GenBank/DDBJ whole genome shotgun (WGS) entry which is preliminary data.</text>
</comment>
<accession>A0AAD4VHW2</accession>
<evidence type="ECO:0000313" key="1">
    <source>
        <dbReference type="EMBL" id="KAI5324507.1"/>
    </source>
</evidence>
<dbReference type="Proteomes" id="UP001054821">
    <property type="component" value="Chromosome 6"/>
</dbReference>
<proteinExistence type="predicted"/>
<reference evidence="1 2" key="1">
    <citation type="journal article" date="2022" name="G3 (Bethesda)">
        <title>Whole-genome sequence and methylome profiling of the almond [Prunus dulcis (Mill.) D.A. Webb] cultivar 'Nonpareil'.</title>
        <authorList>
            <person name="D'Amico-Willman K.M."/>
            <person name="Ouma W.Z."/>
            <person name="Meulia T."/>
            <person name="Sideli G.M."/>
            <person name="Gradziel T.M."/>
            <person name="Fresnedo-Ramirez J."/>
        </authorList>
    </citation>
    <scope>NUCLEOTIDE SEQUENCE [LARGE SCALE GENOMIC DNA]</scope>
    <source>
        <strain evidence="1">Clone GOH B32 T37-40</strain>
    </source>
</reference>
<sequence>MRGGIAARIEMVSLRPARGDCSSDRRGISETCEGDCGPDRSGISETCEGDCGPDRSGISEACEELNRWLCTGCGPNRSGISEACEELNRWLFIGCGPDRSGISEACEDRGSACEEGIDSINGVDGSRIRGKNYVWLDPSVRVRRQPSVTRCSHEGVQGPSHNLSGLRQSEQMVGTIKPGKSKGKSSSRADTVSTGAKLAGMQAPMGQCDEVLSYVEKNHAEFCERSGSARKEMAFASPIVVLNETPLHDATTLVSPLESPMNQDSPIQGEPRLITIKAAKAKRGSNSINDCAKFLAQIALNGTMRIEKDMKRDADEKARDEAFAREMEYAHKQDV</sequence>